<feature type="transmembrane region" description="Helical" evidence="2">
    <location>
        <begin position="237"/>
        <end position="258"/>
    </location>
</feature>
<dbReference type="EMBL" id="CM003371">
    <property type="protein sequence ID" value="KOM31253.1"/>
    <property type="molecule type" value="Genomic_DNA"/>
</dbReference>
<keyword evidence="2" id="KW-0812">Transmembrane</keyword>
<sequence>MLTAAARNDHRARAAANQTGHRVTASAITSRRASIRPSRPGFVSDVPAPRPSNSPPRPSLRSSQHRCFLLLSFENGDPGKGSPPPAQAYGPSRHCSSDPDTTPQMTTESLLLWTSHHITPPRSGQHHCFLPPSALCFEIGNPGRGKHWISSALCIDLCIDLGVWIKSLYLQGNDFGDFGITNDDGCLEGVGDENDEEEEGIVMRVRENWKWKEKVAGWKGVGGSRECQDTTMGESGLWLMIAGGGIGVMMIKGLFWVVDP</sequence>
<protein>
    <submittedName>
        <fullName evidence="3">Uncharacterized protein</fullName>
    </submittedName>
</protein>
<feature type="compositionally biased region" description="Polar residues" evidence="1">
    <location>
        <begin position="17"/>
        <end position="32"/>
    </location>
</feature>
<gene>
    <name evidence="3" type="ORF">LR48_Vigan01g080800</name>
</gene>
<feature type="region of interest" description="Disordered" evidence="1">
    <location>
        <begin position="75"/>
        <end position="104"/>
    </location>
</feature>
<dbReference type="AlphaFoldDB" id="A0A0L9TKY8"/>
<dbReference type="Gramene" id="KOM31253">
    <property type="protein sequence ID" value="KOM31253"/>
    <property type="gene ID" value="LR48_Vigan01g080800"/>
</dbReference>
<evidence type="ECO:0000256" key="1">
    <source>
        <dbReference type="SAM" id="MobiDB-lite"/>
    </source>
</evidence>
<proteinExistence type="predicted"/>
<reference evidence="4" key="1">
    <citation type="journal article" date="2015" name="Proc. Natl. Acad. Sci. U.S.A.">
        <title>Genome sequencing of adzuki bean (Vigna angularis) provides insight into high starch and low fat accumulation and domestication.</title>
        <authorList>
            <person name="Yang K."/>
            <person name="Tian Z."/>
            <person name="Chen C."/>
            <person name="Luo L."/>
            <person name="Zhao B."/>
            <person name="Wang Z."/>
            <person name="Yu L."/>
            <person name="Li Y."/>
            <person name="Sun Y."/>
            <person name="Li W."/>
            <person name="Chen Y."/>
            <person name="Li Y."/>
            <person name="Zhang Y."/>
            <person name="Ai D."/>
            <person name="Zhao J."/>
            <person name="Shang C."/>
            <person name="Ma Y."/>
            <person name="Wu B."/>
            <person name="Wang M."/>
            <person name="Gao L."/>
            <person name="Sun D."/>
            <person name="Zhang P."/>
            <person name="Guo F."/>
            <person name="Wang W."/>
            <person name="Li Y."/>
            <person name="Wang J."/>
            <person name="Varshney R.K."/>
            <person name="Wang J."/>
            <person name="Ling H.Q."/>
            <person name="Wan P."/>
        </authorList>
    </citation>
    <scope>NUCLEOTIDE SEQUENCE</scope>
    <source>
        <strain evidence="4">cv. Jingnong 6</strain>
    </source>
</reference>
<dbReference type="Proteomes" id="UP000053144">
    <property type="component" value="Chromosome 1"/>
</dbReference>
<keyword evidence="2" id="KW-1133">Transmembrane helix</keyword>
<feature type="region of interest" description="Disordered" evidence="1">
    <location>
        <begin position="1"/>
        <end position="62"/>
    </location>
</feature>
<evidence type="ECO:0000313" key="4">
    <source>
        <dbReference type="Proteomes" id="UP000053144"/>
    </source>
</evidence>
<name>A0A0L9TKY8_PHAAN</name>
<organism evidence="3 4">
    <name type="scientific">Phaseolus angularis</name>
    <name type="common">Azuki bean</name>
    <name type="synonym">Vigna angularis</name>
    <dbReference type="NCBI Taxonomy" id="3914"/>
    <lineage>
        <taxon>Eukaryota</taxon>
        <taxon>Viridiplantae</taxon>
        <taxon>Streptophyta</taxon>
        <taxon>Embryophyta</taxon>
        <taxon>Tracheophyta</taxon>
        <taxon>Spermatophyta</taxon>
        <taxon>Magnoliopsida</taxon>
        <taxon>eudicotyledons</taxon>
        <taxon>Gunneridae</taxon>
        <taxon>Pentapetalae</taxon>
        <taxon>rosids</taxon>
        <taxon>fabids</taxon>
        <taxon>Fabales</taxon>
        <taxon>Fabaceae</taxon>
        <taxon>Papilionoideae</taxon>
        <taxon>50 kb inversion clade</taxon>
        <taxon>NPAAA clade</taxon>
        <taxon>indigoferoid/millettioid clade</taxon>
        <taxon>Phaseoleae</taxon>
        <taxon>Vigna</taxon>
    </lineage>
</organism>
<evidence type="ECO:0000256" key="2">
    <source>
        <dbReference type="SAM" id="Phobius"/>
    </source>
</evidence>
<accession>A0A0L9TKY8</accession>
<evidence type="ECO:0000313" key="3">
    <source>
        <dbReference type="EMBL" id="KOM31253.1"/>
    </source>
</evidence>
<keyword evidence="2" id="KW-0472">Membrane</keyword>
<feature type="compositionally biased region" description="Pro residues" evidence="1">
    <location>
        <begin position="48"/>
        <end position="58"/>
    </location>
</feature>